<dbReference type="PANTHER" id="PTHR34821:SF2">
    <property type="entry name" value="INNER MEMBRANE PROTEIN YDCZ"/>
    <property type="match status" value="1"/>
</dbReference>
<comment type="caution">
    <text evidence="2">The sequence shown here is derived from an EMBL/GenBank/DDBJ whole genome shotgun (WGS) entry which is preliminary data.</text>
</comment>
<protein>
    <submittedName>
        <fullName evidence="2">DMT family transporter</fullName>
    </submittedName>
</protein>
<gene>
    <name evidence="2" type="ORF">ENY07_06805</name>
</gene>
<keyword evidence="1" id="KW-0812">Transmembrane</keyword>
<sequence length="151" mass="16180">MQNVSAAWLYPLILIAGALQAWGPPMNSALRKSLENPWLASTVSFLPIVAFLMVLWFCLPNPMPSLKGITSMPWWAPLGGLVGAFAVIMGLLFVDKVGAGPFAGLTITANILMSLVIDQFGLFGIQQHSLNIWRILGGALMTGGIVLIALF</sequence>
<accession>A0A8J4M627</accession>
<feature type="transmembrane region" description="Helical" evidence="1">
    <location>
        <begin position="71"/>
        <end position="94"/>
    </location>
</feature>
<dbReference type="InterPro" id="IPR006750">
    <property type="entry name" value="YdcZ"/>
</dbReference>
<evidence type="ECO:0000256" key="1">
    <source>
        <dbReference type="SAM" id="Phobius"/>
    </source>
</evidence>
<organism evidence="2">
    <name type="scientific">Acidicaldus sp</name>
    <dbReference type="NCBI Taxonomy" id="1872105"/>
    <lineage>
        <taxon>Bacteria</taxon>
        <taxon>Pseudomonadati</taxon>
        <taxon>Pseudomonadota</taxon>
        <taxon>Alphaproteobacteria</taxon>
        <taxon>Acetobacterales</taxon>
        <taxon>Acetobacteraceae</taxon>
        <taxon>Acidicaldus</taxon>
    </lineage>
</organism>
<feature type="transmembrane region" description="Helical" evidence="1">
    <location>
        <begin position="37"/>
        <end position="59"/>
    </location>
</feature>
<reference evidence="2" key="1">
    <citation type="journal article" date="2020" name="mSystems">
        <title>Genome- and Community-Level Interaction Insights into Carbon Utilization and Element Cycling Functions of Hydrothermarchaeota in Hydrothermal Sediment.</title>
        <authorList>
            <person name="Zhou Z."/>
            <person name="Liu Y."/>
            <person name="Xu W."/>
            <person name="Pan J."/>
            <person name="Luo Z.H."/>
            <person name="Li M."/>
        </authorList>
    </citation>
    <scope>NUCLEOTIDE SEQUENCE</scope>
    <source>
        <strain evidence="2">SpSt-997</strain>
    </source>
</reference>
<feature type="transmembrane region" description="Helical" evidence="1">
    <location>
        <begin position="132"/>
        <end position="150"/>
    </location>
</feature>
<dbReference type="EMBL" id="DTQM01000129">
    <property type="protein sequence ID" value="HGC42914.1"/>
    <property type="molecule type" value="Genomic_DNA"/>
</dbReference>
<name>A0A8J4M627_9PROT</name>
<feature type="transmembrane region" description="Helical" evidence="1">
    <location>
        <begin position="100"/>
        <end position="125"/>
    </location>
</feature>
<dbReference type="GO" id="GO:0005886">
    <property type="term" value="C:plasma membrane"/>
    <property type="evidence" value="ECO:0007669"/>
    <property type="project" value="TreeGrafter"/>
</dbReference>
<keyword evidence="1" id="KW-1133">Transmembrane helix</keyword>
<dbReference type="AlphaFoldDB" id="A0A8J4M627"/>
<dbReference type="Pfam" id="PF04657">
    <property type="entry name" value="DMT_YdcZ"/>
    <property type="match status" value="1"/>
</dbReference>
<dbReference type="PANTHER" id="PTHR34821">
    <property type="entry name" value="INNER MEMBRANE PROTEIN YDCZ"/>
    <property type="match status" value="1"/>
</dbReference>
<keyword evidence="1" id="KW-0472">Membrane</keyword>
<evidence type="ECO:0000313" key="2">
    <source>
        <dbReference type="EMBL" id="HGC42914.1"/>
    </source>
</evidence>
<proteinExistence type="predicted"/>